<reference evidence="1 2" key="1">
    <citation type="submission" date="2018-11" db="EMBL/GenBank/DDBJ databases">
        <title>Whole genome sequencing of Pantoea sp. RIT388.</title>
        <authorList>
            <person name="Gan H.M."/>
            <person name="Hudson A.O."/>
        </authorList>
    </citation>
    <scope>NUCLEOTIDE SEQUENCE [LARGE SCALE GENOMIC DNA]</scope>
    <source>
        <strain evidence="1 2">RIT388</strain>
    </source>
</reference>
<gene>
    <name evidence="1" type="ORF">BBB56_12125</name>
</gene>
<accession>A0A3N4PL37</accession>
<dbReference type="EMBL" id="RMVG01000008">
    <property type="protein sequence ID" value="RPE00324.1"/>
    <property type="molecule type" value="Genomic_DNA"/>
</dbReference>
<protein>
    <submittedName>
        <fullName evidence="1">Uncharacterized protein</fullName>
    </submittedName>
</protein>
<dbReference type="Proteomes" id="UP000281332">
    <property type="component" value="Unassembled WGS sequence"/>
</dbReference>
<evidence type="ECO:0000313" key="2">
    <source>
        <dbReference type="Proteomes" id="UP000281332"/>
    </source>
</evidence>
<keyword evidence="2" id="KW-1185">Reference proteome</keyword>
<evidence type="ECO:0000313" key="1">
    <source>
        <dbReference type="EMBL" id="RPE00324.1"/>
    </source>
</evidence>
<proteinExistence type="predicted"/>
<dbReference type="AlphaFoldDB" id="A0A3N4PL37"/>
<name>A0A3N4PL37_9GAMM</name>
<organism evidence="1 2">
    <name type="scientific">Candidatus Pantoea deserta</name>
    <dbReference type="NCBI Taxonomy" id="1869313"/>
    <lineage>
        <taxon>Bacteria</taxon>
        <taxon>Pseudomonadati</taxon>
        <taxon>Pseudomonadota</taxon>
        <taxon>Gammaproteobacteria</taxon>
        <taxon>Enterobacterales</taxon>
        <taxon>Erwiniaceae</taxon>
        <taxon>Pantoea</taxon>
    </lineage>
</organism>
<sequence>MARLNAHFRDEVRHSAGQARRDALSDVAIDLVTRNGRVVNAPGRQQCRLFLCDVAYDVVL</sequence>
<comment type="caution">
    <text evidence="1">The sequence shown here is derived from an EMBL/GenBank/DDBJ whole genome shotgun (WGS) entry which is preliminary data.</text>
</comment>